<dbReference type="AlphaFoldDB" id="A0A3L9MG24"/>
<dbReference type="EMBL" id="RDOJ01000003">
    <property type="protein sequence ID" value="RLZ11848.1"/>
    <property type="molecule type" value="Genomic_DNA"/>
</dbReference>
<dbReference type="RefSeq" id="WP_121933658.1">
    <property type="nucleotide sequence ID" value="NZ_RDOJ01000003.1"/>
</dbReference>
<sequence length="142" mass="16108">MKNIVSVILIALGTSVFAQDQIVTFNQLPTKGQNFISKYFQKGQVSTVILDNDYISKDYDVVLTNGTKIEFDGKGNWKEVDGKRNAIPTTFIPQSILNYVNKSFPNTKIIKIEKNRFSYDVELTNGLDLEFDSKGNFVRIDD</sequence>
<evidence type="ECO:0000256" key="1">
    <source>
        <dbReference type="SAM" id="SignalP"/>
    </source>
</evidence>
<evidence type="ECO:0000259" key="2">
    <source>
        <dbReference type="Pfam" id="PF11396"/>
    </source>
</evidence>
<keyword evidence="4" id="KW-1185">Reference proteome</keyword>
<name>A0A3L9MG24_9FLAO</name>
<dbReference type="Gene3D" id="3.40.1420.30">
    <property type="match status" value="1"/>
</dbReference>
<accession>A0A3L9MG24</accession>
<dbReference type="OrthoDB" id="710080at2"/>
<evidence type="ECO:0000313" key="4">
    <source>
        <dbReference type="Proteomes" id="UP000275348"/>
    </source>
</evidence>
<comment type="caution">
    <text evidence="3">The sequence shown here is derived from an EMBL/GenBank/DDBJ whole genome shotgun (WGS) entry which is preliminary data.</text>
</comment>
<dbReference type="Proteomes" id="UP000275348">
    <property type="component" value="Unassembled WGS sequence"/>
</dbReference>
<organism evidence="3 4">
    <name type="scientific">Faecalibacter macacae</name>
    <dbReference type="NCBI Taxonomy" id="1859289"/>
    <lineage>
        <taxon>Bacteria</taxon>
        <taxon>Pseudomonadati</taxon>
        <taxon>Bacteroidota</taxon>
        <taxon>Flavobacteriia</taxon>
        <taxon>Flavobacteriales</taxon>
        <taxon>Weeksellaceae</taxon>
        <taxon>Faecalibacter</taxon>
    </lineage>
</organism>
<keyword evidence="1" id="KW-0732">Signal</keyword>
<protein>
    <recommendedName>
        <fullName evidence="2">Putative beta-lactamase-inhibitor-like PepSY-like domain-containing protein</fullName>
    </recommendedName>
</protein>
<evidence type="ECO:0000313" key="3">
    <source>
        <dbReference type="EMBL" id="RLZ11848.1"/>
    </source>
</evidence>
<feature type="domain" description="Putative beta-lactamase-inhibitor-like PepSY-like" evidence="2">
    <location>
        <begin position="57"/>
        <end position="138"/>
    </location>
</feature>
<proteinExistence type="predicted"/>
<dbReference type="Pfam" id="PF11396">
    <property type="entry name" value="PepSY_like"/>
    <property type="match status" value="1"/>
</dbReference>
<dbReference type="SUPFAM" id="SSF160574">
    <property type="entry name" value="BT0923-like"/>
    <property type="match status" value="1"/>
</dbReference>
<gene>
    <name evidence="3" type="ORF">EAH69_02700</name>
</gene>
<feature type="chain" id="PRO_5018151285" description="Putative beta-lactamase-inhibitor-like PepSY-like domain-containing protein" evidence="1">
    <location>
        <begin position="19"/>
        <end position="142"/>
    </location>
</feature>
<reference evidence="3 4" key="1">
    <citation type="submission" date="2018-10" db="EMBL/GenBank/DDBJ databases">
        <authorList>
            <person name="Chen X."/>
        </authorList>
    </citation>
    <scope>NUCLEOTIDE SEQUENCE [LARGE SCALE GENOMIC DNA]</scope>
    <source>
        <strain evidence="3 4">YIM 102668</strain>
    </source>
</reference>
<feature type="signal peptide" evidence="1">
    <location>
        <begin position="1"/>
        <end position="18"/>
    </location>
</feature>
<dbReference type="InterPro" id="IPR021533">
    <property type="entry name" value="PepSY-like"/>
</dbReference>